<organism evidence="1 2">
    <name type="scientific">Eragrostis curvula</name>
    <name type="common">weeping love grass</name>
    <dbReference type="NCBI Taxonomy" id="38414"/>
    <lineage>
        <taxon>Eukaryota</taxon>
        <taxon>Viridiplantae</taxon>
        <taxon>Streptophyta</taxon>
        <taxon>Embryophyta</taxon>
        <taxon>Tracheophyta</taxon>
        <taxon>Spermatophyta</taxon>
        <taxon>Magnoliopsida</taxon>
        <taxon>Liliopsida</taxon>
        <taxon>Poales</taxon>
        <taxon>Poaceae</taxon>
        <taxon>PACMAD clade</taxon>
        <taxon>Chloridoideae</taxon>
        <taxon>Eragrostideae</taxon>
        <taxon>Eragrostidinae</taxon>
        <taxon>Eragrostis</taxon>
    </lineage>
</organism>
<dbReference type="Proteomes" id="UP000324897">
    <property type="component" value="Chromosome 3"/>
</dbReference>
<accession>A0A5J9TDD5</accession>
<evidence type="ECO:0000313" key="2">
    <source>
        <dbReference type="Proteomes" id="UP000324897"/>
    </source>
</evidence>
<name>A0A5J9TDD5_9POAL</name>
<gene>
    <name evidence="1" type="ORF">EJB05_42865</name>
</gene>
<dbReference type="EMBL" id="RWGY01000039">
    <property type="protein sequence ID" value="TVU09393.1"/>
    <property type="molecule type" value="Genomic_DNA"/>
</dbReference>
<proteinExistence type="predicted"/>
<sequence length="54" mass="6228">MCKIFINGKDVISLSVQNRTLFFLASIQGRCSQERPRLVRSSHDKSCLKPIQYD</sequence>
<keyword evidence="2" id="KW-1185">Reference proteome</keyword>
<protein>
    <submittedName>
        <fullName evidence="1">Uncharacterized protein</fullName>
    </submittedName>
</protein>
<dbReference type="Gramene" id="TVU09393">
    <property type="protein sequence ID" value="TVU09393"/>
    <property type="gene ID" value="EJB05_42865"/>
</dbReference>
<reference evidence="1 2" key="1">
    <citation type="journal article" date="2019" name="Sci. Rep.">
        <title>A high-quality genome of Eragrostis curvula grass provides insights into Poaceae evolution and supports new strategies to enhance forage quality.</title>
        <authorList>
            <person name="Carballo J."/>
            <person name="Santos B.A.C.M."/>
            <person name="Zappacosta D."/>
            <person name="Garbus I."/>
            <person name="Selva J.P."/>
            <person name="Gallo C.A."/>
            <person name="Diaz A."/>
            <person name="Albertini E."/>
            <person name="Caccamo M."/>
            <person name="Echenique V."/>
        </authorList>
    </citation>
    <scope>NUCLEOTIDE SEQUENCE [LARGE SCALE GENOMIC DNA]</scope>
    <source>
        <strain evidence="2">cv. Victoria</strain>
        <tissue evidence="1">Leaf</tissue>
    </source>
</reference>
<comment type="caution">
    <text evidence="1">The sequence shown here is derived from an EMBL/GenBank/DDBJ whole genome shotgun (WGS) entry which is preliminary data.</text>
</comment>
<evidence type="ECO:0000313" key="1">
    <source>
        <dbReference type="EMBL" id="TVU09393.1"/>
    </source>
</evidence>
<dbReference type="AlphaFoldDB" id="A0A5J9TDD5"/>